<evidence type="ECO:0000259" key="1">
    <source>
        <dbReference type="Pfam" id="PF01814"/>
    </source>
</evidence>
<feature type="domain" description="Hemerythrin-like" evidence="1">
    <location>
        <begin position="51"/>
        <end position="162"/>
    </location>
</feature>
<proteinExistence type="predicted"/>
<sequence length="200" mass="22699">MNTAVTATRIPPQQAKRAAIAKAKALATEVPAHIGSTPATQFRGDPDIFGRLVEDHDHHRALLAMISATHGHSPERERLFVELVKEIKGHAAAEEQALWSSVMRNPDTTEDARHAVAEHKEMDELMADLAARDMASPGWLRRFATLRDEYLHHIREEEQEQFVAAQEHLSDSDLRYMRAVFERRKKQEKAGATIEKKLRQ</sequence>
<dbReference type="RefSeq" id="WP_175503618.1">
    <property type="nucleotide sequence ID" value="NZ_CAURQT010000007.1"/>
</dbReference>
<evidence type="ECO:0000313" key="2">
    <source>
        <dbReference type="EMBL" id="QKV52741.1"/>
    </source>
</evidence>
<dbReference type="AlphaFoldDB" id="A0A6N1X083"/>
<dbReference type="PANTHER" id="PTHR35585">
    <property type="entry name" value="HHE DOMAIN PROTEIN (AFU_ORTHOLOGUE AFUA_4G00730)"/>
    <property type="match status" value="1"/>
</dbReference>
<dbReference type="Proteomes" id="UP000509579">
    <property type="component" value="Chromosome"/>
</dbReference>
<dbReference type="CDD" id="cd12108">
    <property type="entry name" value="Hr-like"/>
    <property type="match status" value="1"/>
</dbReference>
<evidence type="ECO:0000313" key="3">
    <source>
        <dbReference type="Proteomes" id="UP000509579"/>
    </source>
</evidence>
<dbReference type="Gene3D" id="1.20.120.520">
    <property type="entry name" value="nmb1532 protein domain like"/>
    <property type="match status" value="1"/>
</dbReference>
<dbReference type="InterPro" id="IPR012312">
    <property type="entry name" value="Hemerythrin-like"/>
</dbReference>
<accession>A0A6N1X083</accession>
<keyword evidence="3" id="KW-1185">Reference proteome</keyword>
<name>A0A6N1X083_9BURK</name>
<gene>
    <name evidence="2" type="ORF">HUK68_07425</name>
</gene>
<dbReference type="PANTHER" id="PTHR35585:SF1">
    <property type="entry name" value="HHE DOMAIN PROTEIN (AFU_ORTHOLOGUE AFUA_4G00730)"/>
    <property type="match status" value="1"/>
</dbReference>
<reference evidence="2 3" key="1">
    <citation type="submission" date="2020-06" db="EMBL/GenBank/DDBJ databases">
        <title>Acidovorax antarctica sp. nov., isolated from Corinth ice sheet soil, Antarctic Fields Peninsula.</title>
        <authorList>
            <person name="Xu Q."/>
            <person name="Peng F."/>
        </authorList>
    </citation>
    <scope>NUCLEOTIDE SEQUENCE [LARGE SCALE GENOMIC DNA]</scope>
    <source>
        <strain evidence="2 3">16-35-5</strain>
    </source>
</reference>
<protein>
    <submittedName>
        <fullName evidence="2">Hemerythrin domain-containing protein</fullName>
    </submittedName>
</protein>
<dbReference type="Pfam" id="PF01814">
    <property type="entry name" value="Hemerythrin"/>
    <property type="match status" value="1"/>
</dbReference>
<dbReference type="KEGG" id="aant:HUK68_07425"/>
<organism evidence="2 3">
    <name type="scientific">Comamonas antarctica</name>
    <dbReference type="NCBI Taxonomy" id="2743470"/>
    <lineage>
        <taxon>Bacteria</taxon>
        <taxon>Pseudomonadati</taxon>
        <taxon>Pseudomonadota</taxon>
        <taxon>Betaproteobacteria</taxon>
        <taxon>Burkholderiales</taxon>
        <taxon>Comamonadaceae</taxon>
        <taxon>Comamonas</taxon>
    </lineage>
</organism>
<dbReference type="EMBL" id="CP054840">
    <property type="protein sequence ID" value="QKV52741.1"/>
    <property type="molecule type" value="Genomic_DNA"/>
</dbReference>